<keyword evidence="3" id="KW-1185">Reference proteome</keyword>
<gene>
    <name evidence="2" type="ORF">AMECASPLE_036462</name>
</gene>
<organism evidence="2 3">
    <name type="scientific">Ameca splendens</name>
    <dbReference type="NCBI Taxonomy" id="208324"/>
    <lineage>
        <taxon>Eukaryota</taxon>
        <taxon>Metazoa</taxon>
        <taxon>Chordata</taxon>
        <taxon>Craniata</taxon>
        <taxon>Vertebrata</taxon>
        <taxon>Euteleostomi</taxon>
        <taxon>Actinopterygii</taxon>
        <taxon>Neopterygii</taxon>
        <taxon>Teleostei</taxon>
        <taxon>Neoteleostei</taxon>
        <taxon>Acanthomorphata</taxon>
        <taxon>Ovalentaria</taxon>
        <taxon>Atherinomorphae</taxon>
        <taxon>Cyprinodontiformes</taxon>
        <taxon>Goodeidae</taxon>
        <taxon>Ameca</taxon>
    </lineage>
</organism>
<feature type="non-terminal residue" evidence="2">
    <location>
        <position position="100"/>
    </location>
</feature>
<sequence length="100" mass="10791">MSPASGSARGWRPPPRPHNHTDTPHHCHCNDSPGTNVIQLSSTSLPSGWSDQPLQAKHIPPAAPAQAQDMLHCPTPTTARQGQCNPANPTPKPRRCPRML</sequence>
<accession>A0ABV0Z790</accession>
<feature type="compositionally biased region" description="Polar residues" evidence="1">
    <location>
        <begin position="32"/>
        <end position="53"/>
    </location>
</feature>
<feature type="compositionally biased region" description="Polar residues" evidence="1">
    <location>
        <begin position="75"/>
        <end position="87"/>
    </location>
</feature>
<evidence type="ECO:0000256" key="1">
    <source>
        <dbReference type="SAM" id="MobiDB-lite"/>
    </source>
</evidence>
<protein>
    <submittedName>
        <fullName evidence="2">Uncharacterized protein</fullName>
    </submittedName>
</protein>
<feature type="region of interest" description="Disordered" evidence="1">
    <location>
        <begin position="1"/>
        <end position="100"/>
    </location>
</feature>
<feature type="compositionally biased region" description="Basic and acidic residues" evidence="1">
    <location>
        <begin position="19"/>
        <end position="29"/>
    </location>
</feature>
<proteinExistence type="predicted"/>
<evidence type="ECO:0000313" key="2">
    <source>
        <dbReference type="EMBL" id="MEQ2301475.1"/>
    </source>
</evidence>
<reference evidence="2 3" key="1">
    <citation type="submission" date="2021-06" db="EMBL/GenBank/DDBJ databases">
        <authorList>
            <person name="Palmer J.M."/>
        </authorList>
    </citation>
    <scope>NUCLEOTIDE SEQUENCE [LARGE SCALE GENOMIC DNA]</scope>
    <source>
        <strain evidence="2 3">AS_MEX2019</strain>
        <tissue evidence="2">Muscle</tissue>
    </source>
</reference>
<evidence type="ECO:0000313" key="3">
    <source>
        <dbReference type="Proteomes" id="UP001469553"/>
    </source>
</evidence>
<dbReference type="Proteomes" id="UP001469553">
    <property type="component" value="Unassembled WGS sequence"/>
</dbReference>
<comment type="caution">
    <text evidence="2">The sequence shown here is derived from an EMBL/GenBank/DDBJ whole genome shotgun (WGS) entry which is preliminary data.</text>
</comment>
<name>A0ABV0Z790_9TELE</name>
<dbReference type="EMBL" id="JAHRIP010052814">
    <property type="protein sequence ID" value="MEQ2301475.1"/>
    <property type="molecule type" value="Genomic_DNA"/>
</dbReference>